<evidence type="ECO:0000259" key="4">
    <source>
        <dbReference type="PROSITE" id="PS51781"/>
    </source>
</evidence>
<dbReference type="SUPFAM" id="SSF53187">
    <property type="entry name" value="Zn-dependent exopeptidases"/>
    <property type="match status" value="1"/>
</dbReference>
<protein>
    <submittedName>
        <fullName evidence="5">N-acetylmuramoyl-L-alanine amidase</fullName>
    </submittedName>
</protein>
<dbReference type="GO" id="GO:0030288">
    <property type="term" value="C:outer membrane-bounded periplasmic space"/>
    <property type="evidence" value="ECO:0007669"/>
    <property type="project" value="TreeGrafter"/>
</dbReference>
<dbReference type="AlphaFoldDB" id="A0A099YAU4"/>
<dbReference type="Gene3D" id="2.30.30.40">
    <property type="entry name" value="SH3 Domains"/>
    <property type="match status" value="1"/>
</dbReference>
<keyword evidence="3" id="KW-0472">Membrane</keyword>
<sequence length="292" mass="32660">MIHDKGAKILKFHRPAKAVLVAISMALIAIVMVVALTFSRTTTIETSGLNVRTGPGLDYATIGTVKKGQRVTILKTRNSWYKIRLSDQRFGWVASWLVHPKNNLKHVSSLSEATIVIDPGHGGSDSGAEYKNSTSKRYMEKTYTLQLANRVAQELRLRGAHVIMTRDSDRYVGLKPRPALAESMHADAFISFHFDSSPAHNEASGFTTYYYHKGASKKLAKVLNKQLNNLPLTNRGIEFGDFLVIRDNTRPAVLCEMGYINSTKDFNQIKNASYQQKIAHDIAKGLNNYFKN</sequence>
<accession>A0A099YAU4</accession>
<gene>
    <name evidence="5" type="ORF">LX03_09160</name>
</gene>
<dbReference type="GO" id="GO:0008745">
    <property type="term" value="F:N-acetylmuramoyl-L-alanine amidase activity"/>
    <property type="evidence" value="ECO:0007669"/>
    <property type="project" value="InterPro"/>
</dbReference>
<evidence type="ECO:0000313" key="6">
    <source>
        <dbReference type="Proteomes" id="UP000030001"/>
    </source>
</evidence>
<keyword evidence="3" id="KW-0812">Transmembrane</keyword>
<evidence type="ECO:0000256" key="3">
    <source>
        <dbReference type="SAM" id="Phobius"/>
    </source>
</evidence>
<comment type="caution">
    <text evidence="5">The sequence shown here is derived from an EMBL/GenBank/DDBJ whole genome shotgun (WGS) entry which is preliminary data.</text>
</comment>
<dbReference type="PANTHER" id="PTHR30404:SF0">
    <property type="entry name" value="N-ACETYLMURAMOYL-L-ALANINE AMIDASE AMIC"/>
    <property type="match status" value="1"/>
</dbReference>
<feature type="transmembrane region" description="Helical" evidence="3">
    <location>
        <begin position="18"/>
        <end position="38"/>
    </location>
</feature>
<dbReference type="CDD" id="cd02696">
    <property type="entry name" value="MurNAc-LAA"/>
    <property type="match status" value="1"/>
</dbReference>
<dbReference type="GO" id="GO:0009253">
    <property type="term" value="P:peptidoglycan catabolic process"/>
    <property type="evidence" value="ECO:0007669"/>
    <property type="project" value="InterPro"/>
</dbReference>
<dbReference type="Proteomes" id="UP000030001">
    <property type="component" value="Unassembled WGS sequence"/>
</dbReference>
<evidence type="ECO:0000256" key="2">
    <source>
        <dbReference type="ARBA" id="ARBA00023316"/>
    </source>
</evidence>
<dbReference type="Pfam" id="PF08239">
    <property type="entry name" value="SH3_3"/>
    <property type="match status" value="1"/>
</dbReference>
<organism evidence="5 6">
    <name type="scientific">Limosilactobacillus mucosae</name>
    <name type="common">Lactobacillus mucosae</name>
    <dbReference type="NCBI Taxonomy" id="97478"/>
    <lineage>
        <taxon>Bacteria</taxon>
        <taxon>Bacillati</taxon>
        <taxon>Bacillota</taxon>
        <taxon>Bacilli</taxon>
        <taxon>Lactobacillales</taxon>
        <taxon>Lactobacillaceae</taxon>
        <taxon>Limosilactobacillus</taxon>
    </lineage>
</organism>
<dbReference type="InterPro" id="IPR050695">
    <property type="entry name" value="N-acetylmuramoyl_amidase_3"/>
</dbReference>
<keyword evidence="2" id="KW-0961">Cell wall biogenesis/degradation</keyword>
<evidence type="ECO:0000313" key="5">
    <source>
        <dbReference type="EMBL" id="KGL66516.1"/>
    </source>
</evidence>
<evidence type="ECO:0000256" key="1">
    <source>
        <dbReference type="ARBA" id="ARBA00022801"/>
    </source>
</evidence>
<dbReference type="PROSITE" id="PS51781">
    <property type="entry name" value="SH3B"/>
    <property type="match status" value="1"/>
</dbReference>
<dbReference type="EMBL" id="JROC01000036">
    <property type="protein sequence ID" value="KGL66516.1"/>
    <property type="molecule type" value="Genomic_DNA"/>
</dbReference>
<proteinExistence type="predicted"/>
<dbReference type="Gene3D" id="3.40.630.40">
    <property type="entry name" value="Zn-dependent exopeptidases"/>
    <property type="match status" value="1"/>
</dbReference>
<dbReference type="GO" id="GO:0071555">
    <property type="term" value="P:cell wall organization"/>
    <property type="evidence" value="ECO:0007669"/>
    <property type="project" value="UniProtKB-KW"/>
</dbReference>
<dbReference type="SMART" id="SM00287">
    <property type="entry name" value="SH3b"/>
    <property type="match status" value="1"/>
</dbReference>
<reference evidence="5 6" key="1">
    <citation type="submission" date="2014-09" db="EMBL/GenBank/DDBJ databases">
        <title>Lactobacillus mucosae CRL573 Genome Sequencing.</title>
        <authorList>
            <person name="Bleckwedel J."/>
            <person name="Teran L.C."/>
            <person name="Bonacina J."/>
            <person name="Saavedra L."/>
            <person name="Mozzi F.B."/>
            <person name="Raya R.R."/>
        </authorList>
    </citation>
    <scope>NUCLEOTIDE SEQUENCE [LARGE SCALE GENOMIC DNA]</scope>
    <source>
        <strain evidence="5 6">CRL573</strain>
    </source>
</reference>
<keyword evidence="1" id="KW-0378">Hydrolase</keyword>
<name>A0A099YAU4_LIMMU</name>
<dbReference type="InterPro" id="IPR003646">
    <property type="entry name" value="SH3-like_bac-type"/>
</dbReference>
<keyword evidence="3" id="KW-1133">Transmembrane helix</keyword>
<dbReference type="InterPro" id="IPR002508">
    <property type="entry name" value="MurNAc-LAA_cat"/>
</dbReference>
<feature type="domain" description="SH3b" evidence="4">
    <location>
        <begin position="39"/>
        <end position="102"/>
    </location>
</feature>
<dbReference type="Pfam" id="PF01520">
    <property type="entry name" value="Amidase_3"/>
    <property type="match status" value="1"/>
</dbReference>
<dbReference type="SMART" id="SM00646">
    <property type="entry name" value="Ami_3"/>
    <property type="match status" value="1"/>
</dbReference>
<dbReference type="PANTHER" id="PTHR30404">
    <property type="entry name" value="N-ACETYLMURAMOYL-L-ALANINE AMIDASE"/>
    <property type="match status" value="1"/>
</dbReference>